<dbReference type="GO" id="GO:0016788">
    <property type="term" value="F:hydrolase activity, acting on ester bonds"/>
    <property type="evidence" value="ECO:0007669"/>
    <property type="project" value="UniProtKB-UniRule"/>
</dbReference>
<evidence type="ECO:0000256" key="1">
    <source>
        <dbReference type="ARBA" id="ARBA00022490"/>
    </source>
</evidence>
<name>A0A5R9J414_9PROT</name>
<dbReference type="GO" id="GO:0004518">
    <property type="term" value="F:nuclease activity"/>
    <property type="evidence" value="ECO:0007669"/>
    <property type="project" value="UniProtKB-KW"/>
</dbReference>
<dbReference type="CDD" id="cd16964">
    <property type="entry name" value="YqgF"/>
    <property type="match status" value="1"/>
</dbReference>
<dbReference type="OrthoDB" id="9796140at2"/>
<keyword evidence="1 5" id="KW-0963">Cytoplasm</keyword>
<dbReference type="Pfam" id="PF03652">
    <property type="entry name" value="RuvX"/>
    <property type="match status" value="1"/>
</dbReference>
<dbReference type="SUPFAM" id="SSF53098">
    <property type="entry name" value="Ribonuclease H-like"/>
    <property type="match status" value="1"/>
</dbReference>
<dbReference type="NCBIfam" id="TIGR00250">
    <property type="entry name" value="RNAse_H_YqgF"/>
    <property type="match status" value="1"/>
</dbReference>
<evidence type="ECO:0000259" key="7">
    <source>
        <dbReference type="SMART" id="SM00732"/>
    </source>
</evidence>
<dbReference type="SMART" id="SM00732">
    <property type="entry name" value="YqgFc"/>
    <property type="match status" value="1"/>
</dbReference>
<dbReference type="GO" id="GO:0000967">
    <property type="term" value="P:rRNA 5'-end processing"/>
    <property type="evidence" value="ECO:0007669"/>
    <property type="project" value="UniProtKB-UniRule"/>
</dbReference>
<dbReference type="PANTHER" id="PTHR33317">
    <property type="entry name" value="POLYNUCLEOTIDYL TRANSFERASE, RIBONUCLEASE H-LIKE SUPERFAMILY PROTEIN"/>
    <property type="match status" value="1"/>
</dbReference>
<dbReference type="Proteomes" id="UP000305654">
    <property type="component" value="Unassembled WGS sequence"/>
</dbReference>
<proteinExistence type="inferred from homology"/>
<organism evidence="8 9">
    <name type="scientific">Lichenicoccus roseus</name>
    <dbReference type="NCBI Taxonomy" id="2683649"/>
    <lineage>
        <taxon>Bacteria</taxon>
        <taxon>Pseudomonadati</taxon>
        <taxon>Pseudomonadota</taxon>
        <taxon>Alphaproteobacteria</taxon>
        <taxon>Acetobacterales</taxon>
        <taxon>Acetobacteraceae</taxon>
        <taxon>Lichenicoccus</taxon>
    </lineage>
</organism>
<feature type="compositionally biased region" description="Basic and acidic residues" evidence="6">
    <location>
        <begin position="163"/>
        <end position="172"/>
    </location>
</feature>
<evidence type="ECO:0000313" key="9">
    <source>
        <dbReference type="Proteomes" id="UP000305654"/>
    </source>
</evidence>
<dbReference type="InterPro" id="IPR012337">
    <property type="entry name" value="RNaseH-like_sf"/>
</dbReference>
<evidence type="ECO:0000256" key="2">
    <source>
        <dbReference type="ARBA" id="ARBA00022517"/>
    </source>
</evidence>
<dbReference type="GO" id="GO:0005737">
    <property type="term" value="C:cytoplasm"/>
    <property type="evidence" value="ECO:0007669"/>
    <property type="project" value="UniProtKB-SubCell"/>
</dbReference>
<dbReference type="Gene3D" id="3.30.420.140">
    <property type="entry name" value="YqgF/RNase H-like domain"/>
    <property type="match status" value="1"/>
</dbReference>
<keyword evidence="2 5" id="KW-0690">Ribosome biogenesis</keyword>
<gene>
    <name evidence="8" type="primary">ruvX</name>
    <name evidence="8" type="ORF">FE263_17155</name>
</gene>
<keyword evidence="4 5" id="KW-0378">Hydrolase</keyword>
<comment type="subcellular location">
    <subcellularLocation>
        <location evidence="5">Cytoplasm</location>
    </subcellularLocation>
</comment>
<evidence type="ECO:0000256" key="4">
    <source>
        <dbReference type="ARBA" id="ARBA00022801"/>
    </source>
</evidence>
<dbReference type="InterPro" id="IPR037027">
    <property type="entry name" value="YqgF/RNaseH-like_dom_sf"/>
</dbReference>
<evidence type="ECO:0000256" key="5">
    <source>
        <dbReference type="HAMAP-Rule" id="MF_00651"/>
    </source>
</evidence>
<comment type="caution">
    <text evidence="8">The sequence shown here is derived from an EMBL/GenBank/DDBJ whole genome shotgun (WGS) entry which is preliminary data.</text>
</comment>
<dbReference type="HAMAP" id="MF_00651">
    <property type="entry name" value="Nuclease_YqgF"/>
    <property type="match status" value="1"/>
</dbReference>
<dbReference type="InterPro" id="IPR005227">
    <property type="entry name" value="YqgF"/>
</dbReference>
<dbReference type="EMBL" id="VCDI01000007">
    <property type="protein sequence ID" value="TLU71237.1"/>
    <property type="molecule type" value="Genomic_DNA"/>
</dbReference>
<accession>A0A5R9J414</accession>
<comment type="function">
    <text evidence="5">Could be a nuclease involved in processing of the 5'-end of pre-16S rRNA.</text>
</comment>
<feature type="domain" description="YqgF/RNase H-like" evidence="7">
    <location>
        <begin position="17"/>
        <end position="117"/>
    </location>
</feature>
<evidence type="ECO:0000256" key="3">
    <source>
        <dbReference type="ARBA" id="ARBA00022722"/>
    </source>
</evidence>
<dbReference type="EC" id="3.1.-.-" evidence="5"/>
<dbReference type="RefSeq" id="WP_138327274.1">
    <property type="nucleotide sequence ID" value="NZ_VCDI01000007.1"/>
</dbReference>
<reference evidence="8 9" key="1">
    <citation type="submission" date="2019-05" db="EMBL/GenBank/DDBJ databases">
        <authorList>
            <person name="Pankratov T."/>
            <person name="Grouzdev D."/>
        </authorList>
    </citation>
    <scope>NUCLEOTIDE SEQUENCE [LARGE SCALE GENOMIC DNA]</scope>
    <source>
        <strain evidence="8 9">KEBCLARHB70R</strain>
    </source>
</reference>
<protein>
    <recommendedName>
        <fullName evidence="5">Putative pre-16S rRNA nuclease</fullName>
        <ecNumber evidence="5">3.1.-.-</ecNumber>
    </recommendedName>
</protein>
<dbReference type="InterPro" id="IPR006641">
    <property type="entry name" value="YqgF/RNaseH-like_dom"/>
</dbReference>
<feature type="region of interest" description="Disordered" evidence="6">
    <location>
        <begin position="153"/>
        <end position="172"/>
    </location>
</feature>
<sequence length="172" mass="18238">MPLFNMPDLRASLTAGRRLLGVDPGERTIGLALSDVSLMLASPYGSLRRGKLGINAVEVGRIAAREGVGGLVCGLPLSLDGSFGPAAQRARDWLLALSERTGLPAALWDERLSSSAVNRFLVKELDMTRSRRAEIVDKLAAAYILQAALDASRPGTSSSIHEGSPDGGRDRD</sequence>
<keyword evidence="9" id="KW-1185">Reference proteome</keyword>
<dbReference type="PANTHER" id="PTHR33317:SF1">
    <property type="entry name" value="POLYNUCLEOTIDYL TRANSFERASE, RIBONUCLEASE H-LIKE SUPERFAMILY PROTEIN"/>
    <property type="match status" value="1"/>
</dbReference>
<keyword evidence="3 5" id="KW-0540">Nuclease</keyword>
<evidence type="ECO:0000313" key="8">
    <source>
        <dbReference type="EMBL" id="TLU71237.1"/>
    </source>
</evidence>
<evidence type="ECO:0000256" key="6">
    <source>
        <dbReference type="SAM" id="MobiDB-lite"/>
    </source>
</evidence>
<comment type="similarity">
    <text evidence="5">Belongs to the YqgF HJR family.</text>
</comment>
<dbReference type="AlphaFoldDB" id="A0A5R9J414"/>